<dbReference type="EMBL" id="ADTU01008938">
    <property type="status" value="NOT_ANNOTATED_CDS"/>
    <property type="molecule type" value="Genomic_DNA"/>
</dbReference>
<dbReference type="KEGG" id="acep:105617133"/>
<evidence type="ECO:0000313" key="2">
    <source>
        <dbReference type="EnsemblMetazoa" id="XP_012054095.1"/>
    </source>
</evidence>
<proteinExistence type="predicted"/>
<reference evidence="3" key="1">
    <citation type="journal article" date="2011" name="PLoS Genet.">
        <title>The genome sequence of the leaf-cutter ant Atta cephalotes reveals insights into its obligate symbiotic lifestyle.</title>
        <authorList>
            <person name="Suen G."/>
            <person name="Teiling C."/>
            <person name="Li L."/>
            <person name="Holt C."/>
            <person name="Abouheif E."/>
            <person name="Bornberg-Bauer E."/>
            <person name="Bouffard P."/>
            <person name="Caldera E.J."/>
            <person name="Cash E."/>
            <person name="Cavanaugh A."/>
            <person name="Denas O."/>
            <person name="Elhaik E."/>
            <person name="Fave M.J."/>
            <person name="Gadau J."/>
            <person name="Gibson J.D."/>
            <person name="Graur D."/>
            <person name="Grubbs K.J."/>
            <person name="Hagen D.E."/>
            <person name="Harkins T.T."/>
            <person name="Helmkampf M."/>
            <person name="Hu H."/>
            <person name="Johnson B.R."/>
            <person name="Kim J."/>
            <person name="Marsh S.E."/>
            <person name="Moeller J.A."/>
            <person name="Munoz-Torres M.C."/>
            <person name="Murphy M.C."/>
            <person name="Naughton M.C."/>
            <person name="Nigam S."/>
            <person name="Overson R."/>
            <person name="Rajakumar R."/>
            <person name="Reese J.T."/>
            <person name="Scott J.J."/>
            <person name="Smith C.R."/>
            <person name="Tao S."/>
            <person name="Tsutsui N.D."/>
            <person name="Viljakainen L."/>
            <person name="Wissler L."/>
            <person name="Yandell M.D."/>
            <person name="Zimmer F."/>
            <person name="Taylor J."/>
            <person name="Slater S.C."/>
            <person name="Clifton S.W."/>
            <person name="Warren W.C."/>
            <person name="Elsik C.G."/>
            <person name="Smith C.D."/>
            <person name="Weinstock G.M."/>
            <person name="Gerardo N.M."/>
            <person name="Currie C.R."/>
        </authorList>
    </citation>
    <scope>NUCLEOTIDE SEQUENCE [LARGE SCALE GENOMIC DNA]</scope>
</reference>
<dbReference type="EnsemblMetazoa" id="XM_012198705.1">
    <property type="protein sequence ID" value="XP_012054095.1"/>
    <property type="gene ID" value="LOC105617133"/>
</dbReference>
<dbReference type="EMBL" id="ADTU01008939">
    <property type="status" value="NOT_ANNOTATED_CDS"/>
    <property type="molecule type" value="Genomic_DNA"/>
</dbReference>
<sequence>MRALYTLLILIAIGGIFERILVEAKPYKVERDGNLFSGRNLKNSLLNNIEENDYNIKRNYDDNHKICRRCNNYANDNDDITITDNPTTDSDDVDNIDIIDDIDDIVDIDDFLPGKNPKNSLQNNMKENDYNIKHNYNDDKDDDDDEAKAATMAITMTATTTMAMTTMTMRITAMTMMAMTTMAMTTMSAATATTKTTRAITEFVIFS</sequence>
<dbReference type="EMBL" id="ADTU01008937">
    <property type="status" value="NOT_ANNOTATED_CDS"/>
    <property type="molecule type" value="Genomic_DNA"/>
</dbReference>
<gene>
    <name evidence="2" type="primary">105617133</name>
</gene>
<protein>
    <submittedName>
        <fullName evidence="2">Uncharacterized protein</fullName>
    </submittedName>
</protein>
<keyword evidence="1" id="KW-0732">Signal</keyword>
<evidence type="ECO:0000256" key="1">
    <source>
        <dbReference type="SAM" id="SignalP"/>
    </source>
</evidence>
<feature type="signal peptide" evidence="1">
    <location>
        <begin position="1"/>
        <end position="24"/>
    </location>
</feature>
<dbReference type="InParanoid" id="A0A158N987"/>
<dbReference type="Proteomes" id="UP000005205">
    <property type="component" value="Unassembled WGS sequence"/>
</dbReference>
<dbReference type="EMBL" id="ADTU01008936">
    <property type="status" value="NOT_ANNOTATED_CDS"/>
    <property type="molecule type" value="Genomic_DNA"/>
</dbReference>
<dbReference type="OrthoDB" id="7555141at2759"/>
<feature type="chain" id="PRO_5007628810" evidence="1">
    <location>
        <begin position="25"/>
        <end position="207"/>
    </location>
</feature>
<dbReference type="AlphaFoldDB" id="A0A158N987"/>
<evidence type="ECO:0000313" key="3">
    <source>
        <dbReference type="Proteomes" id="UP000005205"/>
    </source>
</evidence>
<reference evidence="2" key="2">
    <citation type="submission" date="2016-04" db="UniProtKB">
        <authorList>
            <consortium name="EnsemblMetazoa"/>
        </authorList>
    </citation>
    <scope>IDENTIFICATION</scope>
</reference>
<keyword evidence="3" id="KW-1185">Reference proteome</keyword>
<name>A0A158N987_ATTCE</name>
<organism evidence="2 3">
    <name type="scientific">Atta cephalotes</name>
    <name type="common">Leafcutter ant</name>
    <dbReference type="NCBI Taxonomy" id="12957"/>
    <lineage>
        <taxon>Eukaryota</taxon>
        <taxon>Metazoa</taxon>
        <taxon>Ecdysozoa</taxon>
        <taxon>Arthropoda</taxon>
        <taxon>Hexapoda</taxon>
        <taxon>Insecta</taxon>
        <taxon>Pterygota</taxon>
        <taxon>Neoptera</taxon>
        <taxon>Endopterygota</taxon>
        <taxon>Hymenoptera</taxon>
        <taxon>Apocrita</taxon>
        <taxon>Aculeata</taxon>
        <taxon>Formicoidea</taxon>
        <taxon>Formicidae</taxon>
        <taxon>Myrmicinae</taxon>
        <taxon>Atta</taxon>
    </lineage>
</organism>
<accession>A0A158N987</accession>